<evidence type="ECO:0000313" key="1">
    <source>
        <dbReference type="EMBL" id="TGV03794.1"/>
    </source>
</evidence>
<keyword evidence="2" id="KW-1185">Reference proteome</keyword>
<dbReference type="Gene3D" id="1.25.40.20">
    <property type="entry name" value="Ankyrin repeat-containing domain"/>
    <property type="match status" value="1"/>
</dbReference>
<organism evidence="1 2">
    <name type="scientific">Flavivirga rizhaonensis</name>
    <dbReference type="NCBI Taxonomy" id="2559571"/>
    <lineage>
        <taxon>Bacteria</taxon>
        <taxon>Pseudomonadati</taxon>
        <taxon>Bacteroidota</taxon>
        <taxon>Flavobacteriia</taxon>
        <taxon>Flavobacteriales</taxon>
        <taxon>Flavobacteriaceae</taxon>
        <taxon>Flavivirga</taxon>
    </lineage>
</organism>
<dbReference type="AlphaFoldDB" id="A0A4V6R486"/>
<name>A0A4V6R486_9FLAO</name>
<sequence length="601" mass="70589">MKFTYQLLIVVIILAYAPSYAQKSPEFQIKKPWQKLFWGITIRDTSEVKQALKIGADINQSVNGLTPITFFSLGIGNKDELDVEKDFFGFLVKNGALLNIGYLDALTNTITLNEQAYDDKYKGHFYATLDKTINEENEIKWRHHLNYHKVALFKQSLQLNEDYQRLSPKEKMELMEDQEIYYSYTVETNFLFFHTKEIDDYIVNLNALDFIYGLKLEEYFELPEKKKQLQELIVKNDVQGLKKKYQQYKLPFSSKHNPKAQYTLFNFSPNQFEVSKEILEFAIQNGFDVNAAFEDQYENFKYGRLIESIYHYKGKNYLPSEPEFEFFKAIYGMCLDAGLDMNFTYENDWKIEGLILDIISRGNEELFDMIPKDQLKADYHFLRFALSSQNNPLLDRVLELPFTPEQLTEGIFKIIDDQFTSPNMATLEKLLKKGANLKIRKDGVDERSYKKYTVINAILENKKIENKLAYIKLMVKYGADINQPDIKTYGQKKPSSNPMYYALTNLRNTSQKLEILSYFLDMGAYPYSDDYDSEEDIFEVALQGSKQDLWIMIDFLIERDIVVTPKAIERLEDIIKPKNCKTCKKRPELKPYLNKLRERID</sequence>
<protein>
    <recommendedName>
        <fullName evidence="3">Ankyrin repeat domain-containing protein</fullName>
    </recommendedName>
</protein>
<dbReference type="InterPro" id="IPR036770">
    <property type="entry name" value="Ankyrin_rpt-contain_sf"/>
</dbReference>
<comment type="caution">
    <text evidence="1">The sequence shown here is derived from an EMBL/GenBank/DDBJ whole genome shotgun (WGS) entry which is preliminary data.</text>
</comment>
<dbReference type="Proteomes" id="UP000307602">
    <property type="component" value="Unassembled WGS sequence"/>
</dbReference>
<evidence type="ECO:0008006" key="3">
    <source>
        <dbReference type="Google" id="ProtNLM"/>
    </source>
</evidence>
<accession>A0A4V6R486</accession>
<evidence type="ECO:0000313" key="2">
    <source>
        <dbReference type="Proteomes" id="UP000307602"/>
    </source>
</evidence>
<dbReference type="RefSeq" id="WP_135876099.1">
    <property type="nucleotide sequence ID" value="NZ_SRSO01000005.1"/>
</dbReference>
<gene>
    <name evidence="1" type="ORF">EM932_05110</name>
</gene>
<reference evidence="1 2" key="1">
    <citation type="submission" date="2019-04" db="EMBL/GenBank/DDBJ databases">
        <authorList>
            <person name="Liu A."/>
        </authorList>
    </citation>
    <scope>NUCLEOTIDE SEQUENCE [LARGE SCALE GENOMIC DNA]</scope>
    <source>
        <strain evidence="1 2">RZ03</strain>
    </source>
</reference>
<dbReference type="EMBL" id="SRSO01000005">
    <property type="protein sequence ID" value="TGV03794.1"/>
    <property type="molecule type" value="Genomic_DNA"/>
</dbReference>
<proteinExistence type="predicted"/>